<evidence type="ECO:0000256" key="1">
    <source>
        <dbReference type="PROSITE-ProRule" id="PRU00175"/>
    </source>
</evidence>
<name>A0A8H5FPE5_9AGAR</name>
<evidence type="ECO:0000313" key="5">
    <source>
        <dbReference type="Proteomes" id="UP000559256"/>
    </source>
</evidence>
<gene>
    <name evidence="4" type="ORF">D9758_012316</name>
</gene>
<protein>
    <recommendedName>
        <fullName evidence="3">RING-type domain-containing protein</fullName>
    </recommendedName>
</protein>
<dbReference type="SUPFAM" id="SSF57850">
    <property type="entry name" value="RING/U-box"/>
    <property type="match status" value="1"/>
</dbReference>
<comment type="caution">
    <text evidence="4">The sequence shown here is derived from an EMBL/GenBank/DDBJ whole genome shotgun (WGS) entry which is preliminary data.</text>
</comment>
<dbReference type="Pfam" id="PF14634">
    <property type="entry name" value="zf-RING_5"/>
    <property type="match status" value="1"/>
</dbReference>
<evidence type="ECO:0000259" key="3">
    <source>
        <dbReference type="PROSITE" id="PS50089"/>
    </source>
</evidence>
<accession>A0A8H5FPE5</accession>
<feature type="coiled-coil region" evidence="2">
    <location>
        <begin position="153"/>
        <end position="201"/>
    </location>
</feature>
<dbReference type="OrthoDB" id="8062037at2759"/>
<evidence type="ECO:0000313" key="4">
    <source>
        <dbReference type="EMBL" id="KAF5344279.1"/>
    </source>
</evidence>
<keyword evidence="5" id="KW-1185">Reference proteome</keyword>
<dbReference type="InterPro" id="IPR013083">
    <property type="entry name" value="Znf_RING/FYVE/PHD"/>
</dbReference>
<feature type="domain" description="RING-type" evidence="3">
    <location>
        <begin position="7"/>
        <end position="45"/>
    </location>
</feature>
<sequence>MILLFICDICQEDLPLEKFLFYKCGHGYCEGCTAKNKQISCPMCRKRRDHEPFRVYLTPAATTVEGKADAIIRSLHAVGPDSSTESTKIIGNKLRILSRELNDHEATASRLLAAMKYLDDRMGPLFYQLRLEQDEKQALQEKVNLWLPRVRLTEKLEREVKCLKEHLHESKQETARALESNSELRKELEWKDRENAKLRQMIAEQAGVIDVKDAEIARWMKTAEDEAKQAKLFKKKMKVMSKGLPQCESNESDQSLSLKPNIEAWTSGGSAGALLFPVPYDISHPLHTIDPDEFHDIYLFSIIHLHYAINHPSLSFILLLGARC</sequence>
<dbReference type="AlphaFoldDB" id="A0A8H5FPE5"/>
<dbReference type="Proteomes" id="UP000559256">
    <property type="component" value="Unassembled WGS sequence"/>
</dbReference>
<proteinExistence type="predicted"/>
<organism evidence="4 5">
    <name type="scientific">Tetrapyrgos nigripes</name>
    <dbReference type="NCBI Taxonomy" id="182062"/>
    <lineage>
        <taxon>Eukaryota</taxon>
        <taxon>Fungi</taxon>
        <taxon>Dikarya</taxon>
        <taxon>Basidiomycota</taxon>
        <taxon>Agaricomycotina</taxon>
        <taxon>Agaricomycetes</taxon>
        <taxon>Agaricomycetidae</taxon>
        <taxon>Agaricales</taxon>
        <taxon>Marasmiineae</taxon>
        <taxon>Marasmiaceae</taxon>
        <taxon>Tetrapyrgos</taxon>
    </lineage>
</organism>
<keyword evidence="2" id="KW-0175">Coiled coil</keyword>
<reference evidence="4 5" key="1">
    <citation type="journal article" date="2020" name="ISME J.">
        <title>Uncovering the hidden diversity of litter-decomposition mechanisms in mushroom-forming fungi.</title>
        <authorList>
            <person name="Floudas D."/>
            <person name="Bentzer J."/>
            <person name="Ahren D."/>
            <person name="Johansson T."/>
            <person name="Persson P."/>
            <person name="Tunlid A."/>
        </authorList>
    </citation>
    <scope>NUCLEOTIDE SEQUENCE [LARGE SCALE GENOMIC DNA]</scope>
    <source>
        <strain evidence="4 5">CBS 291.85</strain>
    </source>
</reference>
<dbReference type="GO" id="GO:0008270">
    <property type="term" value="F:zinc ion binding"/>
    <property type="evidence" value="ECO:0007669"/>
    <property type="project" value="UniProtKB-KW"/>
</dbReference>
<keyword evidence="1" id="KW-0479">Metal-binding</keyword>
<keyword evidence="1" id="KW-0862">Zinc</keyword>
<dbReference type="EMBL" id="JAACJM010000127">
    <property type="protein sequence ID" value="KAF5344279.1"/>
    <property type="molecule type" value="Genomic_DNA"/>
</dbReference>
<dbReference type="PROSITE" id="PS50089">
    <property type="entry name" value="ZF_RING_2"/>
    <property type="match status" value="1"/>
</dbReference>
<dbReference type="InterPro" id="IPR001841">
    <property type="entry name" value="Znf_RING"/>
</dbReference>
<evidence type="ECO:0000256" key="2">
    <source>
        <dbReference type="SAM" id="Coils"/>
    </source>
</evidence>
<dbReference type="SMART" id="SM00184">
    <property type="entry name" value="RING"/>
    <property type="match status" value="1"/>
</dbReference>
<dbReference type="Gene3D" id="3.30.40.10">
    <property type="entry name" value="Zinc/RING finger domain, C3HC4 (zinc finger)"/>
    <property type="match status" value="1"/>
</dbReference>
<keyword evidence="1" id="KW-0863">Zinc-finger</keyword>